<protein>
    <submittedName>
        <fullName evidence="2">Uncharacterized protein</fullName>
    </submittedName>
</protein>
<name>A0ABX5M5A8_9GAMM</name>
<dbReference type="Proteomes" id="UP000248090">
    <property type="component" value="Unassembled WGS sequence"/>
</dbReference>
<comment type="caution">
    <text evidence="2">The sequence shown here is derived from an EMBL/GenBank/DDBJ whole genome shotgun (WGS) entry which is preliminary data.</text>
</comment>
<proteinExistence type="predicted"/>
<sequence>MKAGFRASIASSGLLSLILSIALSFVLLATSAMSGSAQATALPGGHCIADCHSSAASHSTADYHSTPCAIADRSPSLCEHTALTTDCCAQGLIALPMRWHAAHLPLDSPLRPQPLDDARSLILAVPQRPPTALS</sequence>
<keyword evidence="3" id="KW-1185">Reference proteome</keyword>
<evidence type="ECO:0000313" key="3">
    <source>
        <dbReference type="Proteomes" id="UP000248090"/>
    </source>
</evidence>
<reference evidence="2 3" key="1">
    <citation type="submission" date="2015-03" db="EMBL/GenBank/DDBJ databases">
        <authorList>
            <person name="Krishnan R."/>
            <person name="Midha S."/>
            <person name="Patil P.B."/>
            <person name="Rameshkumar N."/>
        </authorList>
    </citation>
    <scope>NUCLEOTIDE SEQUENCE [LARGE SCALE GENOMIC DNA]</scope>
    <source>
        <strain evidence="2 3">L1E11</strain>
    </source>
</reference>
<dbReference type="RefSeq" id="WP_110185746.1">
    <property type="nucleotide sequence ID" value="NZ_CP177354.1"/>
</dbReference>
<keyword evidence="1" id="KW-0732">Signal</keyword>
<feature type="chain" id="PRO_5045107946" evidence="1">
    <location>
        <begin position="40"/>
        <end position="134"/>
    </location>
</feature>
<evidence type="ECO:0000313" key="2">
    <source>
        <dbReference type="EMBL" id="PXF32883.1"/>
    </source>
</evidence>
<accession>A0ABX5M5A8</accession>
<gene>
    <name evidence="2" type="ORF">WH50_01640</name>
</gene>
<feature type="signal peptide" evidence="1">
    <location>
        <begin position="1"/>
        <end position="39"/>
    </location>
</feature>
<organism evidence="2 3">
    <name type="scientific">Pokkaliibacter plantistimulans</name>
    <dbReference type="NCBI Taxonomy" id="1635171"/>
    <lineage>
        <taxon>Bacteria</taxon>
        <taxon>Pseudomonadati</taxon>
        <taxon>Pseudomonadota</taxon>
        <taxon>Gammaproteobacteria</taxon>
        <taxon>Oceanospirillales</taxon>
        <taxon>Balneatrichaceae</taxon>
        <taxon>Pokkaliibacter</taxon>
    </lineage>
</organism>
<evidence type="ECO:0000256" key="1">
    <source>
        <dbReference type="SAM" id="SignalP"/>
    </source>
</evidence>
<dbReference type="EMBL" id="LAPT01000005">
    <property type="protein sequence ID" value="PXF32883.1"/>
    <property type="molecule type" value="Genomic_DNA"/>
</dbReference>